<dbReference type="GeneID" id="68614202"/>
<dbReference type="AlphaFoldDB" id="A0AAV3ULT7"/>
<proteinExistence type="predicted"/>
<keyword evidence="2" id="KW-0472">Membrane</keyword>
<keyword evidence="2" id="KW-1133">Transmembrane helix</keyword>
<dbReference type="RefSeq" id="WP_227773951.1">
    <property type="nucleotide sequence ID" value="NZ_BAABKX010000015.1"/>
</dbReference>
<comment type="caution">
    <text evidence="4">The sequence shown here is derived from an EMBL/GenBank/DDBJ whole genome shotgun (WGS) entry which is preliminary data.</text>
</comment>
<protein>
    <recommendedName>
        <fullName evidence="3">DUF7312 domain-containing protein</fullName>
    </recommendedName>
</protein>
<gene>
    <name evidence="4" type="ORF">GCM10025751_39280</name>
</gene>
<evidence type="ECO:0000259" key="3">
    <source>
        <dbReference type="Pfam" id="PF23994"/>
    </source>
</evidence>
<dbReference type="Proteomes" id="UP001501729">
    <property type="component" value="Unassembled WGS sequence"/>
</dbReference>
<feature type="transmembrane region" description="Helical" evidence="2">
    <location>
        <begin position="45"/>
        <end position="63"/>
    </location>
</feature>
<evidence type="ECO:0000256" key="2">
    <source>
        <dbReference type="SAM" id="Phobius"/>
    </source>
</evidence>
<dbReference type="InterPro" id="IPR055736">
    <property type="entry name" value="DUF7312"/>
</dbReference>
<reference evidence="4 5" key="1">
    <citation type="journal article" date="2019" name="Int. J. Syst. Evol. Microbiol.">
        <title>The Global Catalogue of Microorganisms (GCM) 10K type strain sequencing project: providing services to taxonomists for standard genome sequencing and annotation.</title>
        <authorList>
            <consortium name="The Broad Institute Genomics Platform"/>
            <consortium name="The Broad Institute Genome Sequencing Center for Infectious Disease"/>
            <person name="Wu L."/>
            <person name="Ma J."/>
        </authorList>
    </citation>
    <scope>NUCLEOTIDE SEQUENCE [LARGE SCALE GENOMIC DNA]</scope>
    <source>
        <strain evidence="4 5">JCM 17504</strain>
    </source>
</reference>
<feature type="domain" description="DUF7312" evidence="3">
    <location>
        <begin position="2"/>
        <end position="62"/>
    </location>
</feature>
<dbReference type="Pfam" id="PF23994">
    <property type="entry name" value="DUF7312"/>
    <property type="match status" value="1"/>
</dbReference>
<keyword evidence="5" id="KW-1185">Reference proteome</keyword>
<evidence type="ECO:0000313" key="4">
    <source>
        <dbReference type="EMBL" id="GAA5057361.1"/>
    </source>
</evidence>
<sequence>MSDWKYDIEDVGDDGDDGGTGDDDTSQMYPVDEPLEPGSPSAENILFVVLGALTMLFVFLRLTGLA</sequence>
<evidence type="ECO:0000256" key="1">
    <source>
        <dbReference type="SAM" id="MobiDB-lite"/>
    </source>
</evidence>
<evidence type="ECO:0000313" key="5">
    <source>
        <dbReference type="Proteomes" id="UP001501729"/>
    </source>
</evidence>
<feature type="compositionally biased region" description="Acidic residues" evidence="1">
    <location>
        <begin position="9"/>
        <end position="25"/>
    </location>
</feature>
<keyword evidence="2" id="KW-0812">Transmembrane</keyword>
<dbReference type="EMBL" id="BAABKX010000015">
    <property type="protein sequence ID" value="GAA5057361.1"/>
    <property type="molecule type" value="Genomic_DNA"/>
</dbReference>
<accession>A0AAV3ULT7</accession>
<organism evidence="4 5">
    <name type="scientific">Haladaptatus pallidirubidus</name>
    <dbReference type="NCBI Taxonomy" id="1008152"/>
    <lineage>
        <taxon>Archaea</taxon>
        <taxon>Methanobacteriati</taxon>
        <taxon>Methanobacteriota</taxon>
        <taxon>Stenosarchaea group</taxon>
        <taxon>Halobacteria</taxon>
        <taxon>Halobacteriales</taxon>
        <taxon>Haladaptataceae</taxon>
        <taxon>Haladaptatus</taxon>
    </lineage>
</organism>
<feature type="region of interest" description="Disordered" evidence="1">
    <location>
        <begin position="1"/>
        <end position="36"/>
    </location>
</feature>
<name>A0AAV3ULT7_9EURY</name>